<protein>
    <submittedName>
        <fullName evidence="5">Uncharacterized protein</fullName>
    </submittedName>
</protein>
<evidence type="ECO:0000256" key="1">
    <source>
        <dbReference type="SAM" id="Coils"/>
    </source>
</evidence>
<dbReference type="Pfam" id="PF12774">
    <property type="entry name" value="AAA_6"/>
    <property type="match status" value="2"/>
</dbReference>
<keyword evidence="1" id="KW-0175">Coiled coil</keyword>
<accession>A0A177B9T8</accession>
<dbReference type="InterPro" id="IPR043157">
    <property type="entry name" value="Dynein_AAA1S"/>
</dbReference>
<dbReference type="InterPro" id="IPR013594">
    <property type="entry name" value="Dynein_heavy_tail"/>
</dbReference>
<feature type="coiled-coil region" evidence="1">
    <location>
        <begin position="462"/>
        <end position="489"/>
    </location>
</feature>
<dbReference type="InterPro" id="IPR042222">
    <property type="entry name" value="Dynein_2_N"/>
</dbReference>
<dbReference type="SUPFAM" id="SSF52540">
    <property type="entry name" value="P-loop containing nucleoside triphosphate hydrolases"/>
    <property type="match status" value="1"/>
</dbReference>
<evidence type="ECO:0000259" key="2">
    <source>
        <dbReference type="Pfam" id="PF08385"/>
    </source>
</evidence>
<dbReference type="PANTHER" id="PTHR45703">
    <property type="entry name" value="DYNEIN HEAVY CHAIN"/>
    <property type="match status" value="1"/>
</dbReference>
<dbReference type="GO" id="GO:0030286">
    <property type="term" value="C:dynein complex"/>
    <property type="evidence" value="ECO:0007669"/>
    <property type="project" value="InterPro"/>
</dbReference>
<dbReference type="OrthoDB" id="286107at2759"/>
<feature type="domain" description="Dynein heavy chain hydrolytic ATP-binding dynein motor region" evidence="4">
    <location>
        <begin position="1579"/>
        <end position="1685"/>
    </location>
</feature>
<dbReference type="InterPro" id="IPR026983">
    <property type="entry name" value="DHC"/>
</dbReference>
<dbReference type="GO" id="GO:0007018">
    <property type="term" value="P:microtubule-based movement"/>
    <property type="evidence" value="ECO:0007669"/>
    <property type="project" value="InterPro"/>
</dbReference>
<dbReference type="Gene3D" id="1.10.8.710">
    <property type="match status" value="1"/>
</dbReference>
<dbReference type="Proteomes" id="UP000078046">
    <property type="component" value="Unassembled WGS sequence"/>
</dbReference>
<feature type="domain" description="Dynein heavy chain tail" evidence="2">
    <location>
        <begin position="6"/>
        <end position="195"/>
    </location>
</feature>
<dbReference type="InterPro" id="IPR035699">
    <property type="entry name" value="AAA_6"/>
</dbReference>
<organism evidence="5 6">
    <name type="scientific">Intoshia linei</name>
    <dbReference type="NCBI Taxonomy" id="1819745"/>
    <lineage>
        <taxon>Eukaryota</taxon>
        <taxon>Metazoa</taxon>
        <taxon>Spiralia</taxon>
        <taxon>Lophotrochozoa</taxon>
        <taxon>Mesozoa</taxon>
        <taxon>Orthonectida</taxon>
        <taxon>Rhopaluridae</taxon>
        <taxon>Intoshia</taxon>
    </lineage>
</organism>
<dbReference type="Pfam" id="PF08393">
    <property type="entry name" value="DHC_N2"/>
    <property type="match status" value="1"/>
</dbReference>
<feature type="domain" description="Dynein heavy chain hydrolytic ATP-binding dynein motor region" evidence="4">
    <location>
        <begin position="1289"/>
        <end position="1551"/>
    </location>
</feature>
<dbReference type="Gene3D" id="1.20.58.1120">
    <property type="match status" value="1"/>
</dbReference>
<evidence type="ECO:0000259" key="4">
    <source>
        <dbReference type="Pfam" id="PF12774"/>
    </source>
</evidence>
<dbReference type="InterPro" id="IPR013602">
    <property type="entry name" value="Dynein_heavy_linker"/>
</dbReference>
<dbReference type="InterPro" id="IPR027417">
    <property type="entry name" value="P-loop_NTPase"/>
</dbReference>
<dbReference type="Gene3D" id="1.20.140.100">
    <property type="entry name" value="Dynein heavy chain, N-terminal domain 2"/>
    <property type="match status" value="1"/>
</dbReference>
<reference evidence="5 6" key="1">
    <citation type="submission" date="2016-04" db="EMBL/GenBank/DDBJ databases">
        <title>The genome of Intoshia linei affirms orthonectids as highly simplified spiralians.</title>
        <authorList>
            <person name="Mikhailov K.V."/>
            <person name="Slusarev G.S."/>
            <person name="Nikitin M.A."/>
            <person name="Logacheva M.D."/>
            <person name="Penin A."/>
            <person name="Aleoshin V."/>
            <person name="Panchin Y.V."/>
        </authorList>
    </citation>
    <scope>NUCLEOTIDE SEQUENCE [LARGE SCALE GENOMIC DNA]</scope>
    <source>
        <strain evidence="5">Intl2013</strain>
        <tissue evidence="5">Whole animal</tissue>
    </source>
</reference>
<proteinExistence type="predicted"/>
<dbReference type="GO" id="GO:0005524">
    <property type="term" value="F:ATP binding"/>
    <property type="evidence" value="ECO:0007669"/>
    <property type="project" value="InterPro"/>
</dbReference>
<evidence type="ECO:0000259" key="3">
    <source>
        <dbReference type="Pfam" id="PF08393"/>
    </source>
</evidence>
<evidence type="ECO:0000313" key="6">
    <source>
        <dbReference type="Proteomes" id="UP000078046"/>
    </source>
</evidence>
<feature type="domain" description="Dynein heavy chain linker" evidence="3">
    <location>
        <begin position="704"/>
        <end position="1144"/>
    </location>
</feature>
<sequence>MENVTLVRNSTRTAGSILWSKNLIFRIEKSMHAFIINKNKLPLNDFDRITSLYIRIEKCIKTFESMWMTDWKNMVEKCKKALKSFILIQIPSNDLFCVKVNLNNRYIEIAQEYKILADIEGINLTDASLFLFLQTQNLSSNYDKLCLVIEEMRIIIKTIPDSLKNYLAIYLKHINNVFNSGLNTLSWSSLNIDAYINSIQLKKEELQQVVKEIKDSLKVFIEVPILKLEHISLMNFDECQTYKSEHEFKNDMNIQMTNNKEIIIKELTKLQQIFENGNKNPLTKFKNFINHLYTPKDNDRFSKELKKYYQTSIKNKLKNIIESTFDNFKKSLCCSLPRKTKAVANDSKKSSEFPLQIKLFGKLILLPPLIKVDPLISTWLSTFDSIVDEIYTTFLDIENSCPVVKDVTKSFKTCPSINTKAEIKSRLNVCESSINEIIKKSDTFNFLWKQNLQQIFDDTKNNENLSKKLSEKLVEIKNYENQILEIDNEIIVEPYVITLKPLQHTILTLLSNYKKNYIGLKYEQSRKLLYEAVNFRKDCQDQIIRPVKSLFELNNTLKLIEELRNRDIICDSIYKPIEDNFNEIRHLTNQISIVDVSELNTLRENWTSLMKLIEFVREELLIHNRKSFEELLDKQIKSFIVEIVSFRNSFDIRGPGKEGISPTKSVNRLVEYTKLYNKLNDEKKTIVSVCFLFGKIYPSFHELDRTGEEIELLTCLYNLYQNYINFDQIFRITLWKDINLQNASHKIDDFWDQCLALPSKLKKWKSFKNLKESIDMYRKILPILERLSRKEIVNKRWLEIMNVTNSSFLLEENVFCLGNLLNISILENKNGILKICHKAKIELEFELCIHSTEELWTEQIFIIEKDANKIHLLNIECTESILQQIEESKSQLYSIISPVHGGILANQASVWIEKLKDVGYIIELWLEVQTLWKSFDPIRSLQLNSSITKYDSNKLETFFKILEFADNKWRWIMLKALENNNVLHCCIDGDIKQSTLLNNIKEKLNLCAVSLSEYINSKRLIQPRFYYVNNKTLLIILSAEKKLEKIITYLRIIFPNLDTFSTKTVENTHKASIMAIENKTTANRPNITRHVNSETETVSFDSIISLDKEELLFLNKVTFDVNVEYFVKNIEMEIKESMQEQLNEIFKSNSNEISIETWHKQWICQVCIFGLINLWTKEAENGINELKNERKALLYASRKFNGYINKMINTLSHMAEITKNENTLSSIYELRRLNNLIAISYYYRDMMDSLPIKKIKDISDFEWKRNIRIYHNDALGTIDIECIDRKFNYGYEFYGFDTGMAFGSQFESSTFAIYQSISHCPALIVSGSQMAYKQETIKTLAYIFGQPLVICDLVINPTIKFVKDIIHGATIRGDWLLFKNIVKYDQEYSKILFNTLTCVIHNITNFNLELQKSNSCISDSKNSSTVPMTIVSVMNFDKESDNLTMNSNVAFFFMTPSSIKKDVVGLKNESYRRISLLKHEPFMLVRLIICKAGFRNSLIIASKLINLFNICQQLMPKNIFPKDMVHFVAYSIKELLNQIISVKSKSKNLKKYKTTDPRYSIVSNTEAMLETGYFTIKQELVIVKTFFNSIITTKLSELNKKLYLSIVDEIFNEVSTFKRSNVSVKSVVDLNKSDVSIFESFLKQYTRNQNLQSTDAWLEKCNQINELSNIYHGIILLGRAGTGKSTCLKAVTSALTNLNKNDTNRNHHRLISVYSRSWDSEDKMYGYINKNGKYIDGFVNTVIRKLKKNKIISWLSIDGDMTNQSLDFLNNIFEKNCKIMFKNGEYLNISNSIRIVYETDNLDNLSPKCNLGIIYFDGSINGWSSLAYSWLKKQTNYIRNVIHFNSS</sequence>
<dbReference type="Gene3D" id="3.20.180.20">
    <property type="entry name" value="Dynein heavy chain, N-terminal domain 2"/>
    <property type="match status" value="1"/>
</dbReference>
<dbReference type="Gene3D" id="3.40.50.300">
    <property type="entry name" value="P-loop containing nucleotide triphosphate hydrolases"/>
    <property type="match status" value="2"/>
</dbReference>
<dbReference type="Pfam" id="PF08385">
    <property type="entry name" value="DHC_N1"/>
    <property type="match status" value="1"/>
</dbReference>
<dbReference type="InterPro" id="IPR042228">
    <property type="entry name" value="Dynein_linker_3"/>
</dbReference>
<dbReference type="GO" id="GO:0051959">
    <property type="term" value="F:dynein light intermediate chain binding"/>
    <property type="evidence" value="ECO:0007669"/>
    <property type="project" value="InterPro"/>
</dbReference>
<dbReference type="GO" id="GO:0045505">
    <property type="term" value="F:dynein intermediate chain binding"/>
    <property type="evidence" value="ECO:0007669"/>
    <property type="project" value="InterPro"/>
</dbReference>
<dbReference type="PANTHER" id="PTHR45703:SF8">
    <property type="entry name" value="DYNEINS HEAVY CHAIN"/>
    <property type="match status" value="1"/>
</dbReference>
<name>A0A177B9T8_9BILA</name>
<evidence type="ECO:0000313" key="5">
    <source>
        <dbReference type="EMBL" id="OAF70204.1"/>
    </source>
</evidence>
<comment type="caution">
    <text evidence="5">The sequence shown here is derived from an EMBL/GenBank/DDBJ whole genome shotgun (WGS) entry which is preliminary data.</text>
</comment>
<gene>
    <name evidence="5" type="ORF">A3Q56_02060</name>
</gene>
<dbReference type="EMBL" id="LWCA01000176">
    <property type="protein sequence ID" value="OAF70204.1"/>
    <property type="molecule type" value="Genomic_DNA"/>
</dbReference>
<keyword evidence="6" id="KW-1185">Reference proteome</keyword>